<dbReference type="CDD" id="cd06974">
    <property type="entry name" value="TerD_like"/>
    <property type="match status" value="1"/>
</dbReference>
<dbReference type="RefSeq" id="WP_153410584.1">
    <property type="nucleotide sequence ID" value="NZ_WEGK01000005.1"/>
</dbReference>
<dbReference type="PANTHER" id="PTHR32097">
    <property type="entry name" value="CAMP-BINDING PROTEIN 1-RELATED"/>
    <property type="match status" value="1"/>
</dbReference>
<evidence type="ECO:0008006" key="3">
    <source>
        <dbReference type="Google" id="ProtNLM"/>
    </source>
</evidence>
<dbReference type="PANTHER" id="PTHR32097:SF18">
    <property type="entry name" value="RING-TYPE DOMAIN-CONTAINING PROTEIN"/>
    <property type="match status" value="1"/>
</dbReference>
<dbReference type="AlphaFoldDB" id="A0A7K0D255"/>
<organism evidence="1 2">
    <name type="scientific">Nocardia macrotermitis</name>
    <dbReference type="NCBI Taxonomy" id="2585198"/>
    <lineage>
        <taxon>Bacteria</taxon>
        <taxon>Bacillati</taxon>
        <taxon>Actinomycetota</taxon>
        <taxon>Actinomycetes</taxon>
        <taxon>Mycobacteriales</taxon>
        <taxon>Nocardiaceae</taxon>
        <taxon>Nocardia</taxon>
    </lineage>
</organism>
<evidence type="ECO:0000313" key="2">
    <source>
        <dbReference type="Proteomes" id="UP000438448"/>
    </source>
</evidence>
<dbReference type="EMBL" id="WEGK01000005">
    <property type="protein sequence ID" value="MQY19816.1"/>
    <property type="molecule type" value="Genomic_DNA"/>
</dbReference>
<reference evidence="1 2" key="1">
    <citation type="submission" date="2019-10" db="EMBL/GenBank/DDBJ databases">
        <title>Nocardia macrotermitis sp. nov. and Nocardia aurantia sp. nov., isolated from the gut of fungus growing-termite Macrotermes natalensis.</title>
        <authorList>
            <person name="Benndorf R."/>
            <person name="Schwitalla J."/>
            <person name="Martin K."/>
            <person name="De Beer W."/>
            <person name="Kaster A.-K."/>
            <person name="Vollmers J."/>
            <person name="Poulsen M."/>
            <person name="Beemelmanns C."/>
        </authorList>
    </citation>
    <scope>NUCLEOTIDE SEQUENCE [LARGE SCALE GENOMIC DNA]</scope>
    <source>
        <strain evidence="1 2">RB20</strain>
    </source>
</reference>
<name>A0A7K0D255_9NOCA</name>
<dbReference type="Proteomes" id="UP000438448">
    <property type="component" value="Unassembled WGS sequence"/>
</dbReference>
<dbReference type="Gene3D" id="2.60.60.30">
    <property type="entry name" value="sav2460 like domains"/>
    <property type="match status" value="1"/>
</dbReference>
<dbReference type="InterPro" id="IPR051324">
    <property type="entry name" value="Stress/Tellurium_Resist"/>
</dbReference>
<sequence length="711" mass="77374">MDINDLVVRRTLRVPVPEGPSGDAAAVVRQFDAVLMSAGFKLSSELFSILSQRDSGFVMDIAVGTLGAVRRMVGDHVEHNVYFRDFPRGVPDTVEFWTECLLEALADPEAAAQVAADARIGTLNLLSLPKYGRYQHDYLEMLDHHERFVEDAADRVTVLRAGGDPSSEAGELYGALAAATIPGNDDDRAALTALAEFCAFDHVQPQDIPIRENRALINRVRVDLGAPLLVDTVTDVLRLACAISDGDVTLASPTRFGGFPRRARRTLLTALNGVVEANPAALGDVNRYAERWKRLGERLHPHEFALPHAADVFAVARGQKSAPSLAARVEDLLTRDDVPGATRLLRNAPGQLFRSADRLLRSANERDLPTVTAEIGAVAGQVSGRVLLSLREHLENREAPGKRRVFINQSARGHIAPDQREPIPGAILTELREILDAELRTRLGDRRWVVAPDVLDIALPISGKAIADGFGTLPRGSRLPIAGNLLRFFVYWREARQTTDFDLSALMLDADFGNPEWLSYTNLTAVGGSHSGDVIEAPEGASEFIDLDLSKVPCDIVIPQVNIFSGEGFGQVAESFFGYMLRTAEQEGAPFEPRTVRMKSGLRGRGRVALPMVFVRTGNEWVALSTHLHLTGEQDGNQVEDNHISTSDLVGSILRRKYLTIRYLAELTGARIGAPDPAGGPVTYVGMEVPQELPDGSTVITPGYLGEIVPA</sequence>
<evidence type="ECO:0000313" key="1">
    <source>
        <dbReference type="EMBL" id="MQY19816.1"/>
    </source>
</evidence>
<dbReference type="InterPro" id="IPR003325">
    <property type="entry name" value="TerD"/>
</dbReference>
<protein>
    <recommendedName>
        <fullName evidence="3">TerD domain-containing protein</fullName>
    </recommendedName>
</protein>
<comment type="caution">
    <text evidence="1">The sequence shown here is derived from an EMBL/GenBank/DDBJ whole genome shotgun (WGS) entry which is preliminary data.</text>
</comment>
<accession>A0A7K0D255</accession>
<keyword evidence="2" id="KW-1185">Reference proteome</keyword>
<dbReference type="OrthoDB" id="415622at2"/>
<proteinExistence type="predicted"/>
<gene>
    <name evidence="1" type="ORF">NRB20_29110</name>
</gene>